<evidence type="ECO:0000259" key="5">
    <source>
        <dbReference type="Pfam" id="PF02797"/>
    </source>
</evidence>
<comment type="caution">
    <text evidence="6">The sequence shown here is derived from an EMBL/GenBank/DDBJ whole genome shotgun (WGS) entry which is preliminary data.</text>
</comment>
<evidence type="ECO:0000256" key="2">
    <source>
        <dbReference type="ARBA" id="ARBA00022679"/>
    </source>
</evidence>
<feature type="active site" description="Acyl-thioester intermediate" evidence="3">
    <location>
        <position position="146"/>
    </location>
</feature>
<evidence type="ECO:0000256" key="3">
    <source>
        <dbReference type="PIRSR" id="PIRSR000451-1"/>
    </source>
</evidence>
<dbReference type="InterPro" id="IPR011141">
    <property type="entry name" value="Polyketide_synthase_type-III"/>
</dbReference>
<dbReference type="PATRIC" id="fig|1365251.3.peg.3705"/>
<evidence type="ECO:0000313" key="7">
    <source>
        <dbReference type="Proteomes" id="UP000076503"/>
    </source>
</evidence>
<dbReference type="NCBIfam" id="NF042429">
    <property type="entry name" value="DHPHCoAsyn_DpgA"/>
    <property type="match status" value="1"/>
</dbReference>
<dbReference type="PIRSF" id="PIRSF000451">
    <property type="entry name" value="PKS_III"/>
    <property type="match status" value="1"/>
</dbReference>
<dbReference type="PANTHER" id="PTHR11877">
    <property type="entry name" value="HYDROXYMETHYLGLUTARYL-COA SYNTHASE"/>
    <property type="match status" value="1"/>
</dbReference>
<accession>A0A167DEH2</accession>
<sequence>MNNNKQSHAGRTHIVGVGTATSPNRYTQTEILALQGIEDEKLRAIYLQGGIETRHLSVEMAAANNLAVGEESQGELLERHRREAVKIGSQAILNCVAEAGARVEDIAYLCCVTSTGFLVPSLSILLSQQLGLVKHCHRADIVGMGCSAGLNGLQSAYNWSARHPGKLGLVVCAEVCSAAYVSDNKIGTAVVNSLFGDGASAIAVKTSSTDEQALPRYPYITQMNSYVLTTQMEAMNFSWQDERSKYSFYLSKEVPYAIGHEVKNALSDLIFSNGLRFSDIDHWVIHSGGKKVLDAICLNLNLPKHAIRHTKSVLRDYGNVSSGSFLFSLQRLAEEGCAAPGDIGVFMTMGPGMSIESALVRW</sequence>
<dbReference type="AlphaFoldDB" id="A0A167DEH2"/>
<name>A0A167DEH2_9GAMM</name>
<protein>
    <recommendedName>
        <fullName evidence="8">Type III polyketide synthase</fullName>
    </recommendedName>
</protein>
<proteinExistence type="inferred from homology"/>
<dbReference type="InterPro" id="IPR001099">
    <property type="entry name" value="Chalcone/stilbene_synt_N"/>
</dbReference>
<dbReference type="Pfam" id="PF02797">
    <property type="entry name" value="Chal_sti_synt_C"/>
    <property type="match status" value="1"/>
</dbReference>
<dbReference type="GO" id="GO:0016747">
    <property type="term" value="F:acyltransferase activity, transferring groups other than amino-acyl groups"/>
    <property type="evidence" value="ECO:0007669"/>
    <property type="project" value="InterPro"/>
</dbReference>
<dbReference type="OrthoDB" id="9786288at2"/>
<dbReference type="Gene3D" id="3.40.47.10">
    <property type="match status" value="2"/>
</dbReference>
<comment type="similarity">
    <text evidence="1">Belongs to the thiolase-like superfamily. Chalcone/stilbene synthases family.</text>
</comment>
<gene>
    <name evidence="6" type="ORF">N476_21205</name>
</gene>
<feature type="domain" description="Chalcone/stilbene synthase N-terminal" evidence="4">
    <location>
        <begin position="4"/>
        <end position="204"/>
    </location>
</feature>
<evidence type="ECO:0008006" key="8">
    <source>
        <dbReference type="Google" id="ProtNLM"/>
    </source>
</evidence>
<dbReference type="Pfam" id="PF00195">
    <property type="entry name" value="Chal_sti_synt_N"/>
    <property type="match status" value="1"/>
</dbReference>
<dbReference type="CDD" id="cd00831">
    <property type="entry name" value="CHS_like"/>
    <property type="match status" value="1"/>
</dbReference>
<organism evidence="6 7">
    <name type="scientific">Pseudoalteromonas luteoviolacea H33</name>
    <dbReference type="NCBI Taxonomy" id="1365251"/>
    <lineage>
        <taxon>Bacteria</taxon>
        <taxon>Pseudomonadati</taxon>
        <taxon>Pseudomonadota</taxon>
        <taxon>Gammaproteobacteria</taxon>
        <taxon>Alteromonadales</taxon>
        <taxon>Pseudoalteromonadaceae</taxon>
        <taxon>Pseudoalteromonas</taxon>
    </lineage>
</organism>
<keyword evidence="2" id="KW-0808">Transferase</keyword>
<evidence type="ECO:0000313" key="6">
    <source>
        <dbReference type="EMBL" id="KZN48735.1"/>
    </source>
</evidence>
<dbReference type="Proteomes" id="UP000076503">
    <property type="component" value="Unassembled WGS sequence"/>
</dbReference>
<dbReference type="InterPro" id="IPR053446">
    <property type="entry name" value="DPA-CoA_Synthase"/>
</dbReference>
<dbReference type="InterPro" id="IPR016039">
    <property type="entry name" value="Thiolase-like"/>
</dbReference>
<dbReference type="PANTHER" id="PTHR11877:SF46">
    <property type="entry name" value="TYPE III POLYKETIDE SYNTHASE A"/>
    <property type="match status" value="1"/>
</dbReference>
<dbReference type="RefSeq" id="WP_063362992.1">
    <property type="nucleotide sequence ID" value="NZ_AUXZ01000090.1"/>
</dbReference>
<dbReference type="GO" id="GO:0030639">
    <property type="term" value="P:polyketide biosynthetic process"/>
    <property type="evidence" value="ECO:0007669"/>
    <property type="project" value="TreeGrafter"/>
</dbReference>
<feature type="domain" description="Chalcone/stilbene synthase C-terminal" evidence="5">
    <location>
        <begin position="247"/>
        <end position="361"/>
    </location>
</feature>
<evidence type="ECO:0000259" key="4">
    <source>
        <dbReference type="Pfam" id="PF00195"/>
    </source>
</evidence>
<dbReference type="SUPFAM" id="SSF53901">
    <property type="entry name" value="Thiolase-like"/>
    <property type="match status" value="1"/>
</dbReference>
<dbReference type="InterPro" id="IPR012328">
    <property type="entry name" value="Chalcone/stilbene_synt_C"/>
</dbReference>
<evidence type="ECO:0000256" key="1">
    <source>
        <dbReference type="ARBA" id="ARBA00005531"/>
    </source>
</evidence>
<dbReference type="EMBL" id="AUXZ01000090">
    <property type="protein sequence ID" value="KZN48735.1"/>
    <property type="molecule type" value="Genomic_DNA"/>
</dbReference>
<reference evidence="6 7" key="1">
    <citation type="submission" date="2013-07" db="EMBL/GenBank/DDBJ databases">
        <title>Comparative Genomic and Metabolomic Analysis of Twelve Strains of Pseudoalteromonas luteoviolacea.</title>
        <authorList>
            <person name="Vynne N.G."/>
            <person name="Mansson M."/>
            <person name="Gram L."/>
        </authorList>
    </citation>
    <scope>NUCLEOTIDE SEQUENCE [LARGE SCALE GENOMIC DNA]</scope>
    <source>
        <strain evidence="6 7">H33</strain>
    </source>
</reference>